<organism evidence="1 2">
    <name type="scientific">Rhipicephalus sanguineus</name>
    <name type="common">Brown dog tick</name>
    <name type="synonym">Ixodes sanguineus</name>
    <dbReference type="NCBI Taxonomy" id="34632"/>
    <lineage>
        <taxon>Eukaryota</taxon>
        <taxon>Metazoa</taxon>
        <taxon>Ecdysozoa</taxon>
        <taxon>Arthropoda</taxon>
        <taxon>Chelicerata</taxon>
        <taxon>Arachnida</taxon>
        <taxon>Acari</taxon>
        <taxon>Parasitiformes</taxon>
        <taxon>Ixodida</taxon>
        <taxon>Ixodoidea</taxon>
        <taxon>Ixodidae</taxon>
        <taxon>Rhipicephalinae</taxon>
        <taxon>Rhipicephalus</taxon>
        <taxon>Rhipicephalus</taxon>
    </lineage>
</organism>
<dbReference type="SUPFAM" id="SSF55486">
    <property type="entry name" value="Metalloproteases ('zincins'), catalytic domain"/>
    <property type="match status" value="1"/>
</dbReference>
<proteinExistence type="predicted"/>
<evidence type="ECO:0000313" key="2">
    <source>
        <dbReference type="Proteomes" id="UP000821837"/>
    </source>
</evidence>
<name>A0A9D4SPH0_RHISA</name>
<evidence type="ECO:0008006" key="3">
    <source>
        <dbReference type="Google" id="ProtNLM"/>
    </source>
</evidence>
<dbReference type="Gene3D" id="3.40.390.10">
    <property type="entry name" value="Collagenase (Catalytic Domain)"/>
    <property type="match status" value="1"/>
</dbReference>
<protein>
    <recommendedName>
        <fullName evidence="3">Metalloprotease</fullName>
    </recommendedName>
</protein>
<comment type="caution">
    <text evidence="1">The sequence shown here is derived from an EMBL/GenBank/DDBJ whole genome shotgun (WGS) entry which is preliminary data.</text>
</comment>
<keyword evidence="2" id="KW-1185">Reference proteome</keyword>
<dbReference type="VEuPathDB" id="VectorBase:RSAN_035789"/>
<evidence type="ECO:0000313" key="1">
    <source>
        <dbReference type="EMBL" id="KAH7938827.1"/>
    </source>
</evidence>
<dbReference type="InterPro" id="IPR024079">
    <property type="entry name" value="MetalloPept_cat_dom_sf"/>
</dbReference>
<dbReference type="GO" id="GO:0008237">
    <property type="term" value="F:metallopeptidase activity"/>
    <property type="evidence" value="ECO:0007669"/>
    <property type="project" value="InterPro"/>
</dbReference>
<dbReference type="AlphaFoldDB" id="A0A9D4SPH0"/>
<dbReference type="EMBL" id="JABSTV010001254">
    <property type="protein sequence ID" value="KAH7938827.1"/>
    <property type="molecule type" value="Genomic_DNA"/>
</dbReference>
<sequence>MVKPKDDPFAKHIKGGYLEAGPTLEGLGKYKAEGRVPGNPDVLFMVTGLDMVRMQDGEMHKGVAGLAFIGTVCKKNNIGESEDTATTYSGIHAMAHELCHVDADCKEVPASPIAIESRREPNHSGGPQQKRSLNVSELRAWITRVYRQTRDPKATQLWRGRSSRDGGSCVPVASCPPKCLYENMVFVAHKSCYPDRCHGQEDQDYGALRVRDGPGASVREVIVF</sequence>
<gene>
    <name evidence="1" type="ORF">HPB52_000837</name>
</gene>
<reference evidence="1" key="2">
    <citation type="submission" date="2021-09" db="EMBL/GenBank/DDBJ databases">
        <authorList>
            <person name="Jia N."/>
            <person name="Wang J."/>
            <person name="Shi W."/>
            <person name="Du L."/>
            <person name="Sun Y."/>
            <person name="Zhan W."/>
            <person name="Jiang J."/>
            <person name="Wang Q."/>
            <person name="Zhang B."/>
            <person name="Ji P."/>
            <person name="Sakyi L.B."/>
            <person name="Cui X."/>
            <person name="Yuan T."/>
            <person name="Jiang B."/>
            <person name="Yang W."/>
            <person name="Lam T.T.-Y."/>
            <person name="Chang Q."/>
            <person name="Ding S."/>
            <person name="Wang X."/>
            <person name="Zhu J."/>
            <person name="Ruan X."/>
            <person name="Zhao L."/>
            <person name="Wei J."/>
            <person name="Que T."/>
            <person name="Du C."/>
            <person name="Cheng J."/>
            <person name="Dai P."/>
            <person name="Han X."/>
            <person name="Huang E."/>
            <person name="Gao Y."/>
            <person name="Liu J."/>
            <person name="Shao H."/>
            <person name="Ye R."/>
            <person name="Li L."/>
            <person name="Wei W."/>
            <person name="Wang X."/>
            <person name="Wang C."/>
            <person name="Huo Q."/>
            <person name="Li W."/>
            <person name="Guo W."/>
            <person name="Chen H."/>
            <person name="Chen S."/>
            <person name="Zhou L."/>
            <person name="Zhou L."/>
            <person name="Ni X."/>
            <person name="Tian J."/>
            <person name="Zhou Y."/>
            <person name="Sheng Y."/>
            <person name="Liu T."/>
            <person name="Pan Y."/>
            <person name="Xia L."/>
            <person name="Li J."/>
            <person name="Zhao F."/>
            <person name="Cao W."/>
        </authorList>
    </citation>
    <scope>NUCLEOTIDE SEQUENCE</scope>
    <source>
        <strain evidence="1">Rsan-2018</strain>
        <tissue evidence="1">Larvae</tissue>
    </source>
</reference>
<accession>A0A9D4SPH0</accession>
<dbReference type="VEuPathDB" id="VectorBase:RSAN_030599"/>
<dbReference type="Proteomes" id="UP000821837">
    <property type="component" value="Chromosome 8"/>
</dbReference>
<reference evidence="1" key="1">
    <citation type="journal article" date="2020" name="Cell">
        <title>Large-Scale Comparative Analyses of Tick Genomes Elucidate Their Genetic Diversity and Vector Capacities.</title>
        <authorList>
            <consortium name="Tick Genome and Microbiome Consortium (TIGMIC)"/>
            <person name="Jia N."/>
            <person name="Wang J."/>
            <person name="Shi W."/>
            <person name="Du L."/>
            <person name="Sun Y."/>
            <person name="Zhan W."/>
            <person name="Jiang J.F."/>
            <person name="Wang Q."/>
            <person name="Zhang B."/>
            <person name="Ji P."/>
            <person name="Bell-Sakyi L."/>
            <person name="Cui X.M."/>
            <person name="Yuan T.T."/>
            <person name="Jiang B.G."/>
            <person name="Yang W.F."/>
            <person name="Lam T.T."/>
            <person name="Chang Q.C."/>
            <person name="Ding S.J."/>
            <person name="Wang X.J."/>
            <person name="Zhu J.G."/>
            <person name="Ruan X.D."/>
            <person name="Zhao L."/>
            <person name="Wei J.T."/>
            <person name="Ye R.Z."/>
            <person name="Que T.C."/>
            <person name="Du C.H."/>
            <person name="Zhou Y.H."/>
            <person name="Cheng J.X."/>
            <person name="Dai P.F."/>
            <person name="Guo W.B."/>
            <person name="Han X.H."/>
            <person name="Huang E.J."/>
            <person name="Li L.F."/>
            <person name="Wei W."/>
            <person name="Gao Y.C."/>
            <person name="Liu J.Z."/>
            <person name="Shao H.Z."/>
            <person name="Wang X."/>
            <person name="Wang C.C."/>
            <person name="Yang T.C."/>
            <person name="Huo Q.B."/>
            <person name="Li W."/>
            <person name="Chen H.Y."/>
            <person name="Chen S.E."/>
            <person name="Zhou L.G."/>
            <person name="Ni X.B."/>
            <person name="Tian J.H."/>
            <person name="Sheng Y."/>
            <person name="Liu T."/>
            <person name="Pan Y.S."/>
            <person name="Xia L.Y."/>
            <person name="Li J."/>
            <person name="Zhao F."/>
            <person name="Cao W.C."/>
        </authorList>
    </citation>
    <scope>NUCLEOTIDE SEQUENCE</scope>
    <source>
        <strain evidence="1">Rsan-2018</strain>
    </source>
</reference>